<organism evidence="3 4">
    <name type="scientific">Ohtaekwangia kribbensis</name>
    <dbReference type="NCBI Taxonomy" id="688913"/>
    <lineage>
        <taxon>Bacteria</taxon>
        <taxon>Pseudomonadati</taxon>
        <taxon>Bacteroidota</taxon>
        <taxon>Cytophagia</taxon>
        <taxon>Cytophagales</taxon>
        <taxon>Fulvivirgaceae</taxon>
        <taxon>Ohtaekwangia</taxon>
    </lineage>
</organism>
<dbReference type="SUPFAM" id="SSF51556">
    <property type="entry name" value="Metallo-dependent hydrolases"/>
    <property type="match status" value="1"/>
</dbReference>
<dbReference type="Proteomes" id="UP001597112">
    <property type="component" value="Unassembled WGS sequence"/>
</dbReference>
<evidence type="ECO:0000313" key="3">
    <source>
        <dbReference type="EMBL" id="MFD0999072.1"/>
    </source>
</evidence>
<dbReference type="PANTHER" id="PTHR43135">
    <property type="entry name" value="ALPHA-D-RIBOSE 1-METHYLPHOSPHONATE 5-TRIPHOSPHATE DIPHOSPHATASE"/>
    <property type="match status" value="1"/>
</dbReference>
<dbReference type="EMBL" id="JBHTKA010000001">
    <property type="protein sequence ID" value="MFD0999072.1"/>
    <property type="molecule type" value="Genomic_DNA"/>
</dbReference>
<keyword evidence="4" id="KW-1185">Reference proteome</keyword>
<evidence type="ECO:0000256" key="1">
    <source>
        <dbReference type="SAM" id="MobiDB-lite"/>
    </source>
</evidence>
<feature type="domain" description="Amidohydrolase-related" evidence="2">
    <location>
        <begin position="368"/>
        <end position="437"/>
    </location>
</feature>
<evidence type="ECO:0000259" key="2">
    <source>
        <dbReference type="Pfam" id="PF01979"/>
    </source>
</evidence>
<evidence type="ECO:0000313" key="4">
    <source>
        <dbReference type="Proteomes" id="UP001597112"/>
    </source>
</evidence>
<dbReference type="InterPro" id="IPR051781">
    <property type="entry name" value="Metallo-dep_Hydrolase"/>
</dbReference>
<dbReference type="Pfam" id="PF01979">
    <property type="entry name" value="Amidohydro_1"/>
    <property type="match status" value="1"/>
</dbReference>
<dbReference type="Gene3D" id="3.20.20.140">
    <property type="entry name" value="Metal-dependent hydrolases"/>
    <property type="match status" value="1"/>
</dbReference>
<dbReference type="InterPro" id="IPR011059">
    <property type="entry name" value="Metal-dep_hydrolase_composite"/>
</dbReference>
<gene>
    <name evidence="3" type="ORF">ACFQ21_07125</name>
</gene>
<feature type="region of interest" description="Disordered" evidence="1">
    <location>
        <begin position="103"/>
        <end position="125"/>
    </location>
</feature>
<dbReference type="PANTHER" id="PTHR43135:SF3">
    <property type="entry name" value="ALPHA-D-RIBOSE 1-METHYLPHOSPHONATE 5-TRIPHOSPHATE DIPHOSPHATASE"/>
    <property type="match status" value="1"/>
</dbReference>
<dbReference type="RefSeq" id="WP_377576860.1">
    <property type="nucleotide sequence ID" value="NZ_JBHTKA010000001.1"/>
</dbReference>
<accession>A0ABW3K243</accession>
<protein>
    <submittedName>
        <fullName evidence="3">Amidohydrolase family protein</fullName>
    </submittedName>
</protein>
<comment type="caution">
    <text evidence="3">The sequence shown here is derived from an EMBL/GenBank/DDBJ whole genome shotgun (WGS) entry which is preliminary data.</text>
</comment>
<sequence>MKNCSSGRVYLLLSLLFVPLLLRAQDERELPPVTRTYAFTNVNIIQAPGRKIDMATLVIKDGLIKAVGKNIPIPAEAIIIKSDSLYVYAGFIDGLSRTGVVKPREENRDRVKDPGNPPDDRAGITPQIDVRNYINPSEKAIEELRTIGFTTAHVVPYGGMLPGSGAIVELAGKSADDMVLLSQSSLYSELTPAERVYPATTMAVIAKWRELYRQASQQKTYASVYASNRAGIERPGSSRLLESFYPVIDKRIPVLFKAEKVWDIHRILTLQKDLGFSLIIGDVKEGWDVTGKLKTSGAKVFLSLDLPEEKKEEKKDDKKDVPKSMTDAEKEALDKRKAEFATKYVGQALTFQQAGIPFGFSTLSVKTKDIQANLRRMIKAGLTEDQALAALTTTPAQLLGLSDRLGSVDAGKIANLVISRKPYFDEKSKVKYVFVEGILYKNETPEPKKDAKVVIEGEWDITSETPQGKSESVITIKKEGDKYTGKISGNRFPQAITFDEISLDGNKLKFVFTMTEGGNAFKITVDAVVEGTTFKGNATFGQNEKLPVEGKKKPQLKN</sequence>
<proteinExistence type="predicted"/>
<name>A0ABW3K243_9BACT</name>
<dbReference type="InterPro" id="IPR006680">
    <property type="entry name" value="Amidohydro-rel"/>
</dbReference>
<feature type="compositionally biased region" description="Basic and acidic residues" evidence="1">
    <location>
        <begin position="103"/>
        <end position="122"/>
    </location>
</feature>
<reference evidence="4" key="1">
    <citation type="journal article" date="2019" name="Int. J. Syst. Evol. Microbiol.">
        <title>The Global Catalogue of Microorganisms (GCM) 10K type strain sequencing project: providing services to taxonomists for standard genome sequencing and annotation.</title>
        <authorList>
            <consortium name="The Broad Institute Genomics Platform"/>
            <consortium name="The Broad Institute Genome Sequencing Center for Infectious Disease"/>
            <person name="Wu L."/>
            <person name="Ma J."/>
        </authorList>
    </citation>
    <scope>NUCLEOTIDE SEQUENCE [LARGE SCALE GENOMIC DNA]</scope>
    <source>
        <strain evidence="4">CCUG 58938</strain>
    </source>
</reference>
<dbReference type="InterPro" id="IPR032466">
    <property type="entry name" value="Metal_Hydrolase"/>
</dbReference>
<dbReference type="SUPFAM" id="SSF51338">
    <property type="entry name" value="Composite domain of metallo-dependent hydrolases"/>
    <property type="match status" value="1"/>
</dbReference>